<organism evidence="2 3">
    <name type="scientific">Chondromyces apiculatus DSM 436</name>
    <dbReference type="NCBI Taxonomy" id="1192034"/>
    <lineage>
        <taxon>Bacteria</taxon>
        <taxon>Pseudomonadati</taxon>
        <taxon>Myxococcota</taxon>
        <taxon>Polyangia</taxon>
        <taxon>Polyangiales</taxon>
        <taxon>Polyangiaceae</taxon>
        <taxon>Chondromyces</taxon>
    </lineage>
</organism>
<dbReference type="RefSeq" id="WP_044240424.1">
    <property type="nucleotide sequence ID" value="NZ_ASRX01000017.1"/>
</dbReference>
<dbReference type="InterPro" id="IPR001509">
    <property type="entry name" value="Epimerase_deHydtase"/>
</dbReference>
<dbReference type="PANTHER" id="PTHR48079:SF6">
    <property type="entry name" value="NAD(P)-BINDING DOMAIN-CONTAINING PROTEIN-RELATED"/>
    <property type="match status" value="1"/>
</dbReference>
<dbReference type="eggNOG" id="COG0451">
    <property type="taxonomic scope" value="Bacteria"/>
</dbReference>
<evidence type="ECO:0000313" key="3">
    <source>
        <dbReference type="Proteomes" id="UP000019678"/>
    </source>
</evidence>
<dbReference type="PANTHER" id="PTHR48079">
    <property type="entry name" value="PROTEIN YEEZ"/>
    <property type="match status" value="1"/>
</dbReference>
<dbReference type="SUPFAM" id="SSF51735">
    <property type="entry name" value="NAD(P)-binding Rossmann-fold domains"/>
    <property type="match status" value="1"/>
</dbReference>
<dbReference type="GO" id="GO:0004029">
    <property type="term" value="F:aldehyde dehydrogenase (NAD+) activity"/>
    <property type="evidence" value="ECO:0007669"/>
    <property type="project" value="TreeGrafter"/>
</dbReference>
<evidence type="ECO:0000259" key="1">
    <source>
        <dbReference type="Pfam" id="PF01370"/>
    </source>
</evidence>
<dbReference type="Proteomes" id="UP000019678">
    <property type="component" value="Unassembled WGS sequence"/>
</dbReference>
<feature type="domain" description="NAD-dependent epimerase/dehydratase" evidence="1">
    <location>
        <begin position="5"/>
        <end position="237"/>
    </location>
</feature>
<protein>
    <submittedName>
        <fullName evidence="2">Dihydroflavonol-4-reductase</fullName>
    </submittedName>
</protein>
<dbReference type="OrthoDB" id="5491199at2"/>
<proteinExistence type="predicted"/>
<dbReference type="STRING" id="1192034.CAP_2163"/>
<dbReference type="AlphaFoldDB" id="A0A017TBT4"/>
<dbReference type="Pfam" id="PF01370">
    <property type="entry name" value="Epimerase"/>
    <property type="match status" value="1"/>
</dbReference>
<dbReference type="GO" id="GO:0005737">
    <property type="term" value="C:cytoplasm"/>
    <property type="evidence" value="ECO:0007669"/>
    <property type="project" value="TreeGrafter"/>
</dbReference>
<dbReference type="EMBL" id="ASRX01000017">
    <property type="protein sequence ID" value="EYF06285.1"/>
    <property type="molecule type" value="Genomic_DNA"/>
</dbReference>
<reference evidence="2 3" key="1">
    <citation type="submission" date="2013-05" db="EMBL/GenBank/DDBJ databases">
        <title>Genome assembly of Chondromyces apiculatus DSM 436.</title>
        <authorList>
            <person name="Sharma G."/>
            <person name="Khatri I."/>
            <person name="Kaur C."/>
            <person name="Mayilraj S."/>
            <person name="Subramanian S."/>
        </authorList>
    </citation>
    <scope>NUCLEOTIDE SEQUENCE [LARGE SCALE GENOMIC DNA]</scope>
    <source>
        <strain evidence="2 3">DSM 436</strain>
    </source>
</reference>
<keyword evidence="3" id="KW-1185">Reference proteome</keyword>
<dbReference type="InterPro" id="IPR036291">
    <property type="entry name" value="NAD(P)-bd_dom_sf"/>
</dbReference>
<accession>A0A017TBT4</accession>
<dbReference type="InterPro" id="IPR051783">
    <property type="entry name" value="NAD(P)-dependent_oxidoreduct"/>
</dbReference>
<gene>
    <name evidence="2" type="ORF">CAP_2163</name>
</gene>
<name>A0A017TBT4_9BACT</name>
<evidence type="ECO:0000313" key="2">
    <source>
        <dbReference type="EMBL" id="EYF06285.1"/>
    </source>
</evidence>
<comment type="caution">
    <text evidence="2">The sequence shown here is derived from an EMBL/GenBank/DDBJ whole genome shotgun (WGS) entry which is preliminary data.</text>
</comment>
<sequence>MSRYLVTGATGFLGTHLVDQLLAGGHEVVALCRSDSSEARALAGRGVTVARGDILDGASVRAAAAGAGDTPACAGVFHCAGKVSRRREDAAELYRVHVEGTKITLDACREAGVRRAVLASTSGVSAVSRDPSVIDETADPPMEIIASWPYYRSKLYAERAGLDRSGPGFEVIAVGPSLLLGPGDVHGSSTGDVTQFLEQKVPVVPAGGLSFVDARDAAAGMILAMEKGRAGERYLLGAANMTLEAFFGRLARISGVQAPKLRLPRSIGLAKAGAQILERLQKHLPVDLPLDPVSAEMGQHYWYVDSAKARRELGWTSRDPLATLADTIDDLRARGLSWPTV</sequence>
<dbReference type="Gene3D" id="3.40.50.720">
    <property type="entry name" value="NAD(P)-binding Rossmann-like Domain"/>
    <property type="match status" value="1"/>
</dbReference>